<sequence>MATSAIVRLERGQDVRLSTYLPILDYFITHAPQGWMLAERFALLSPSRRRRLIAALDRLGPEGDHHDEA</sequence>
<dbReference type="AlphaFoldDB" id="A0A0C2DD76"/>
<gene>
    <name evidence="1" type="ORF">DB30_02666</name>
</gene>
<organism evidence="1 2">
    <name type="scientific">Enhygromyxa salina</name>
    <dbReference type="NCBI Taxonomy" id="215803"/>
    <lineage>
        <taxon>Bacteria</taxon>
        <taxon>Pseudomonadati</taxon>
        <taxon>Myxococcota</taxon>
        <taxon>Polyangia</taxon>
        <taxon>Nannocystales</taxon>
        <taxon>Nannocystaceae</taxon>
        <taxon>Enhygromyxa</taxon>
    </lineage>
</organism>
<dbReference type="Proteomes" id="UP000031599">
    <property type="component" value="Unassembled WGS sequence"/>
</dbReference>
<name>A0A0C2DD76_9BACT</name>
<dbReference type="EMBL" id="JMCC02000002">
    <property type="protein sequence ID" value="KIG19385.1"/>
    <property type="molecule type" value="Genomic_DNA"/>
</dbReference>
<reference evidence="1 2" key="1">
    <citation type="submission" date="2014-12" db="EMBL/GenBank/DDBJ databases">
        <title>Genome assembly of Enhygromyxa salina DSM 15201.</title>
        <authorList>
            <person name="Sharma G."/>
            <person name="Subramanian S."/>
        </authorList>
    </citation>
    <scope>NUCLEOTIDE SEQUENCE [LARGE SCALE GENOMIC DNA]</scope>
    <source>
        <strain evidence="1 2">DSM 15201</strain>
    </source>
</reference>
<evidence type="ECO:0000313" key="1">
    <source>
        <dbReference type="EMBL" id="KIG19385.1"/>
    </source>
</evidence>
<proteinExistence type="predicted"/>
<comment type="caution">
    <text evidence="1">The sequence shown here is derived from an EMBL/GenBank/DDBJ whole genome shotgun (WGS) entry which is preliminary data.</text>
</comment>
<evidence type="ECO:0000313" key="2">
    <source>
        <dbReference type="Proteomes" id="UP000031599"/>
    </source>
</evidence>
<protein>
    <submittedName>
        <fullName evidence="1">Uncharacterized protein</fullName>
    </submittedName>
</protein>
<accession>A0A0C2DD76</accession>